<keyword evidence="5" id="KW-1185">Reference proteome</keyword>
<reference evidence="4 5" key="1">
    <citation type="submission" date="2024-02" db="EMBL/GenBank/DDBJ databases">
        <authorList>
            <person name="Vignale AGUSTIN F."/>
            <person name="Sosa J E."/>
            <person name="Modenutti C."/>
        </authorList>
    </citation>
    <scope>NUCLEOTIDE SEQUENCE [LARGE SCALE GENOMIC DNA]</scope>
</reference>
<gene>
    <name evidence="4" type="ORF">ILEXP_LOCUS50675</name>
</gene>
<evidence type="ECO:0000256" key="2">
    <source>
        <dbReference type="SAM" id="Phobius"/>
    </source>
</evidence>
<keyword evidence="3" id="KW-0732">Signal</keyword>
<dbReference type="AlphaFoldDB" id="A0ABC8UHY4"/>
<dbReference type="PANTHER" id="PTHR36245">
    <property type="entry name" value="GLYCINE-RICH PROTEIN DOT1-LIKE"/>
    <property type="match status" value="1"/>
</dbReference>
<feature type="chain" id="PRO_5044774747" description="Glycine-rich protein" evidence="3">
    <location>
        <begin position="23"/>
        <end position="155"/>
    </location>
</feature>
<dbReference type="PANTHER" id="PTHR36245:SF7">
    <property type="entry name" value="GLYCINE-RICH PROTEIN"/>
    <property type="match status" value="1"/>
</dbReference>
<name>A0ABC8UHY4_9AQUA</name>
<evidence type="ECO:0000256" key="1">
    <source>
        <dbReference type="SAM" id="MobiDB-lite"/>
    </source>
</evidence>
<comment type="caution">
    <text evidence="4">The sequence shown here is derived from an EMBL/GenBank/DDBJ whole genome shotgun (WGS) entry which is preliminary data.</text>
</comment>
<evidence type="ECO:0000313" key="5">
    <source>
        <dbReference type="Proteomes" id="UP001642360"/>
    </source>
</evidence>
<evidence type="ECO:0008006" key="6">
    <source>
        <dbReference type="Google" id="ProtNLM"/>
    </source>
</evidence>
<accession>A0ABC8UHY4</accession>
<dbReference type="EMBL" id="CAUOFW020007802">
    <property type="protein sequence ID" value="CAK9180655.1"/>
    <property type="molecule type" value="Genomic_DNA"/>
</dbReference>
<keyword evidence="2" id="KW-0472">Membrane</keyword>
<evidence type="ECO:0000313" key="4">
    <source>
        <dbReference type="EMBL" id="CAK9180655.1"/>
    </source>
</evidence>
<keyword evidence="2" id="KW-0812">Transmembrane</keyword>
<feature type="transmembrane region" description="Helical" evidence="2">
    <location>
        <begin position="124"/>
        <end position="147"/>
    </location>
</feature>
<protein>
    <recommendedName>
        <fullName evidence="6">Glycine-rich protein</fullName>
    </recommendedName>
</protein>
<feature type="region of interest" description="Disordered" evidence="1">
    <location>
        <begin position="66"/>
        <end position="88"/>
    </location>
</feature>
<proteinExistence type="predicted"/>
<sequence length="155" mass="15867">MESKEMIFLLLVLLYFICPASLFPLPKTLSSVNLQEDIEEKHSSINRGRKLIAHHSNFGHGVGARGGGGGGHVGGERGPGGEGASNGGNTQGGAAAVIPLYAAGAANGHRTNHHSAGSCNHSCIGFPTLCAALLASLLVVVHIYGVFGLKAECVD</sequence>
<feature type="signal peptide" evidence="3">
    <location>
        <begin position="1"/>
        <end position="22"/>
    </location>
</feature>
<dbReference type="Proteomes" id="UP001642360">
    <property type="component" value="Unassembled WGS sequence"/>
</dbReference>
<evidence type="ECO:0000256" key="3">
    <source>
        <dbReference type="SAM" id="SignalP"/>
    </source>
</evidence>
<organism evidence="4 5">
    <name type="scientific">Ilex paraguariensis</name>
    <name type="common">yerba mate</name>
    <dbReference type="NCBI Taxonomy" id="185542"/>
    <lineage>
        <taxon>Eukaryota</taxon>
        <taxon>Viridiplantae</taxon>
        <taxon>Streptophyta</taxon>
        <taxon>Embryophyta</taxon>
        <taxon>Tracheophyta</taxon>
        <taxon>Spermatophyta</taxon>
        <taxon>Magnoliopsida</taxon>
        <taxon>eudicotyledons</taxon>
        <taxon>Gunneridae</taxon>
        <taxon>Pentapetalae</taxon>
        <taxon>asterids</taxon>
        <taxon>campanulids</taxon>
        <taxon>Aquifoliales</taxon>
        <taxon>Aquifoliaceae</taxon>
        <taxon>Ilex</taxon>
    </lineage>
</organism>
<keyword evidence="2" id="KW-1133">Transmembrane helix</keyword>